<comment type="caution">
    <text evidence="5">The sequence shown here is derived from an EMBL/GenBank/DDBJ whole genome shotgun (WGS) entry which is preliminary data.</text>
</comment>
<keyword evidence="1" id="KW-0175">Coiled coil</keyword>
<dbReference type="InterPro" id="IPR058982">
    <property type="entry name" value="Beta-barrel_AprE"/>
</dbReference>
<dbReference type="PANTHER" id="PTHR30386:SF17">
    <property type="entry name" value="ALKALINE PROTEASE SECRETION PROTEIN APRE"/>
    <property type="match status" value="1"/>
</dbReference>
<gene>
    <name evidence="5" type="ORF">C7450_11411</name>
</gene>
<dbReference type="AlphaFoldDB" id="A0A2V3TWN2"/>
<dbReference type="PANTHER" id="PTHR30386">
    <property type="entry name" value="MEMBRANE FUSION SUBUNIT OF EMRAB-TOLC MULTIDRUG EFFLUX PUMP"/>
    <property type="match status" value="1"/>
</dbReference>
<dbReference type="Gene3D" id="2.40.30.170">
    <property type="match status" value="1"/>
</dbReference>
<evidence type="ECO:0000313" key="6">
    <source>
        <dbReference type="Proteomes" id="UP000248021"/>
    </source>
</evidence>
<feature type="domain" description="AprE-like long alpha-helical hairpin" evidence="3">
    <location>
        <begin position="207"/>
        <end position="364"/>
    </location>
</feature>
<dbReference type="EMBL" id="QJJK01000014">
    <property type="protein sequence ID" value="PXW53135.1"/>
    <property type="molecule type" value="Genomic_DNA"/>
</dbReference>
<dbReference type="Gene3D" id="1.10.287.470">
    <property type="entry name" value="Helix hairpin bin"/>
    <property type="match status" value="1"/>
</dbReference>
<evidence type="ECO:0000256" key="1">
    <source>
        <dbReference type="SAM" id="Coils"/>
    </source>
</evidence>
<organism evidence="5 6">
    <name type="scientific">Chelatococcus asaccharovorans</name>
    <dbReference type="NCBI Taxonomy" id="28210"/>
    <lineage>
        <taxon>Bacteria</taxon>
        <taxon>Pseudomonadati</taxon>
        <taxon>Pseudomonadota</taxon>
        <taxon>Alphaproteobacteria</taxon>
        <taxon>Hyphomicrobiales</taxon>
        <taxon>Chelatococcaceae</taxon>
        <taxon>Chelatococcus</taxon>
    </lineage>
</organism>
<accession>A0A2V3TWN2</accession>
<dbReference type="Gene3D" id="2.40.50.100">
    <property type="match status" value="1"/>
</dbReference>
<dbReference type="OrthoDB" id="9810980at2"/>
<dbReference type="Pfam" id="PF25994">
    <property type="entry name" value="HH_AprE"/>
    <property type="match status" value="1"/>
</dbReference>
<proteinExistence type="predicted"/>
<evidence type="ECO:0000259" key="3">
    <source>
        <dbReference type="Pfam" id="PF25994"/>
    </source>
</evidence>
<dbReference type="PRINTS" id="PR01490">
    <property type="entry name" value="RTXTOXIND"/>
</dbReference>
<name>A0A2V3TWN2_9HYPH</name>
<feature type="coiled-coil region" evidence="1">
    <location>
        <begin position="274"/>
        <end position="301"/>
    </location>
</feature>
<dbReference type="InterPro" id="IPR058781">
    <property type="entry name" value="HH_AprE-like"/>
</dbReference>
<feature type="domain" description="AprE-like beta-barrel" evidence="4">
    <location>
        <begin position="411"/>
        <end position="499"/>
    </location>
</feature>
<protein>
    <submittedName>
        <fullName evidence="5">HlyD family secretion protein</fullName>
    </submittedName>
</protein>
<reference evidence="5 6" key="1">
    <citation type="submission" date="2018-05" db="EMBL/GenBank/DDBJ databases">
        <title>Genomic Encyclopedia of Type Strains, Phase IV (KMG-IV): sequencing the most valuable type-strain genomes for metagenomic binning, comparative biology and taxonomic classification.</title>
        <authorList>
            <person name="Goeker M."/>
        </authorList>
    </citation>
    <scope>NUCLEOTIDE SEQUENCE [LARGE SCALE GENOMIC DNA]</scope>
    <source>
        <strain evidence="5 6">DSM 6462</strain>
    </source>
</reference>
<sequence length="522" mass="55739">MRTGRVPAAQLSAMGTVAPGRARADDEGPRNALQLLQELARLQGIAEVAELARYVKPGQKSGRIERRGALAGHGTPAGHDALSGHNALAGHGALAGRGVLAGRSRERADADAVLPPSPAPASPSDLDWRRPARLGFTILAVALGGGGAWAALARLDGAAIAPGVVAVESRRKTVQHLEGGIVRAIHVRDGDSITQGQLLLSLDKTQAAATLDTILNQRAAALAEEARLVAERDGDTIAFPPEVADRGMVPIVRQAMEDQRHALEEATARFASQRASLAARLRQAQEQRAGSEQAHRAALKQLHWLDRELPALRRLYSRGLVQWPRITTLERQRAETEGVIGQTAAAMAQNAQVIRQAELDLIEAVGRDVAERLSIRAPQSGVVQSLKVTTLGAVIKPGEALLDIAPVDEPLVVQARIDPRDMGVVTMGLKAEIQFPTFQADGAAIFGRLRSLSNDSLLDDASGRSYFAAEVEVDPDKIPRSIAGKLRAGLPAEVFIVTGERTPLSYLLEPLTRRLATTMRER</sequence>
<evidence type="ECO:0000313" key="5">
    <source>
        <dbReference type="EMBL" id="PXW53135.1"/>
    </source>
</evidence>
<evidence type="ECO:0000256" key="2">
    <source>
        <dbReference type="SAM" id="MobiDB-lite"/>
    </source>
</evidence>
<feature type="region of interest" description="Disordered" evidence="2">
    <location>
        <begin position="106"/>
        <end position="126"/>
    </location>
</feature>
<keyword evidence="6" id="KW-1185">Reference proteome</keyword>
<dbReference type="RefSeq" id="WP_146227560.1">
    <property type="nucleotide sequence ID" value="NZ_JAHBRY010000001.1"/>
</dbReference>
<dbReference type="Proteomes" id="UP000248021">
    <property type="component" value="Unassembled WGS sequence"/>
</dbReference>
<feature type="region of interest" description="Disordered" evidence="2">
    <location>
        <begin position="1"/>
        <end position="27"/>
    </location>
</feature>
<dbReference type="Pfam" id="PF26002">
    <property type="entry name" value="Beta-barrel_AprE"/>
    <property type="match status" value="1"/>
</dbReference>
<evidence type="ECO:0000259" key="4">
    <source>
        <dbReference type="Pfam" id="PF26002"/>
    </source>
</evidence>
<dbReference type="InterPro" id="IPR050739">
    <property type="entry name" value="MFP"/>
</dbReference>